<dbReference type="GO" id="GO:0016740">
    <property type="term" value="F:transferase activity"/>
    <property type="evidence" value="ECO:0007669"/>
    <property type="project" value="UniProtKB-KW"/>
</dbReference>
<protein>
    <submittedName>
        <fullName evidence="2">N-acetylglucosaminyl transferase component</fullName>
    </submittedName>
</protein>
<dbReference type="OrthoDB" id="70250at2759"/>
<accession>A0A200PRU2</accession>
<dbReference type="STRING" id="56857.A0A200PRU2"/>
<dbReference type="InParanoid" id="A0A200PRU2"/>
<dbReference type="GO" id="GO:0006506">
    <property type="term" value="P:GPI anchor biosynthetic process"/>
    <property type="evidence" value="ECO:0007669"/>
    <property type="project" value="InterPro"/>
</dbReference>
<comment type="caution">
    <text evidence="2">The sequence shown here is derived from an EMBL/GenBank/DDBJ whole genome shotgun (WGS) entry which is preliminary data.</text>
</comment>
<dbReference type="EMBL" id="MVGT01004285">
    <property type="protein sequence ID" value="OVA00930.1"/>
    <property type="molecule type" value="Genomic_DNA"/>
</dbReference>
<feature type="transmembrane region" description="Helical" evidence="1">
    <location>
        <begin position="486"/>
        <end position="508"/>
    </location>
</feature>
<feature type="transmembrane region" description="Helical" evidence="1">
    <location>
        <begin position="529"/>
        <end position="554"/>
    </location>
</feature>
<dbReference type="GO" id="GO:0016020">
    <property type="term" value="C:membrane"/>
    <property type="evidence" value="ECO:0007669"/>
    <property type="project" value="InterPro"/>
</dbReference>
<feature type="transmembrane region" description="Helical" evidence="1">
    <location>
        <begin position="560"/>
        <end position="581"/>
    </location>
</feature>
<dbReference type="AlphaFoldDB" id="A0A200PRU2"/>
<feature type="transmembrane region" description="Helical" evidence="1">
    <location>
        <begin position="423"/>
        <end position="444"/>
    </location>
</feature>
<evidence type="ECO:0000313" key="2">
    <source>
        <dbReference type="EMBL" id="OVA00930.1"/>
    </source>
</evidence>
<keyword evidence="3" id="KW-1185">Reference proteome</keyword>
<sequence length="726" mass="83077">MRVKCRIWWPKQNISCENPNSIVLFGWFFRSSSTSLDVVVAVVASQEKISHSHLQPDIEGILHFTNAKMPLSLQGKSTFSVLGHCATDCSFNGQYQWVEMEEKCPTKANGDIYPQNNEESFVENCERWSCGCRKLDRFVEQYRQLSIRNSNWIQLSYDTGYSCEDVRRIPKLHHIHWDGLVVPTFDVHVIIYEPPTFGVHHFSLNSWDSSEQVRMHLKRPMWVDELHQKQPSLDLDTVICAINSATAAKVVFENRVGPQNSFDRFPTVSMLVSVTWHLIAVLVASFFTLLYIILQLCHSFLSYGSQSYIYMIVAKLFGHTWRNIHIRCCQLLYWPIFLRDSGMRYQSSAEYVHRATLRQHSMWSSVAVDIFVGNIVGLALVLHIETACPWVLNLVRDITNDLLRSGCVWLMGVPAGFKLNTELAGIFGMISLNAIQIWSTLWFFLRFLFKYFIKGIAVSGIVLGVTVPAALTIDMIMLATLHVSTLHWLFSVLYSHQIQALTALWRLFRGRKWNPLRERFDSYNYTVKQHVVGSLLFTPLLLLLPTTSVFYIFFTILNTTTNLICIMIEVTVSILHATPYAKIVLWMVRRRRFPSGIWFEIVSGQSTNTLASPKIGFFSNLVSRLRKTERENKGGPRIVVSILRSNTSDIGQIILPHYRDVFRGVSISSSALSAHGVLTGKRIPTSLQTSLPSTMPWLFISFREYWRLCHDSVLACTTDLNCSGKS</sequence>
<keyword evidence="1" id="KW-0812">Transmembrane</keyword>
<dbReference type="PANTHER" id="PTHR47555:SF2">
    <property type="entry name" value="N-ACETYLGLUCOSAMINYL TRANSFERASE COMPONENT FAMILY PROTEIN _ GPI1 FAMILY PROTEIN"/>
    <property type="match status" value="1"/>
</dbReference>
<keyword evidence="1" id="KW-1133">Transmembrane helix</keyword>
<dbReference type="OMA" id="TEIICSW"/>
<dbReference type="PANTHER" id="PTHR47555">
    <property type="entry name" value="N-ACETYLGLUCOSAMINYL TRANSFERASE COMPONENT FAMILY PROTEIN / GPI1 FAMILY PROTEIN"/>
    <property type="match status" value="1"/>
</dbReference>
<evidence type="ECO:0000313" key="3">
    <source>
        <dbReference type="Proteomes" id="UP000195402"/>
    </source>
</evidence>
<dbReference type="InterPro" id="IPR007720">
    <property type="entry name" value="PigQ/GPI1"/>
</dbReference>
<organism evidence="2 3">
    <name type="scientific">Macleaya cordata</name>
    <name type="common">Five-seeded plume-poppy</name>
    <name type="synonym">Bocconia cordata</name>
    <dbReference type="NCBI Taxonomy" id="56857"/>
    <lineage>
        <taxon>Eukaryota</taxon>
        <taxon>Viridiplantae</taxon>
        <taxon>Streptophyta</taxon>
        <taxon>Embryophyta</taxon>
        <taxon>Tracheophyta</taxon>
        <taxon>Spermatophyta</taxon>
        <taxon>Magnoliopsida</taxon>
        <taxon>Ranunculales</taxon>
        <taxon>Papaveraceae</taxon>
        <taxon>Papaveroideae</taxon>
        <taxon>Macleaya</taxon>
    </lineage>
</organism>
<feature type="transmembrane region" description="Helical" evidence="1">
    <location>
        <begin position="456"/>
        <end position="480"/>
    </location>
</feature>
<gene>
    <name evidence="2" type="ORF">BVC80_9081g97</name>
</gene>
<evidence type="ECO:0000256" key="1">
    <source>
        <dbReference type="SAM" id="Phobius"/>
    </source>
</evidence>
<dbReference type="Proteomes" id="UP000195402">
    <property type="component" value="Unassembled WGS sequence"/>
</dbReference>
<reference evidence="2 3" key="1">
    <citation type="journal article" date="2017" name="Mol. Plant">
        <title>The Genome of Medicinal Plant Macleaya cordata Provides New Insights into Benzylisoquinoline Alkaloids Metabolism.</title>
        <authorList>
            <person name="Liu X."/>
            <person name="Liu Y."/>
            <person name="Huang P."/>
            <person name="Ma Y."/>
            <person name="Qing Z."/>
            <person name="Tang Q."/>
            <person name="Cao H."/>
            <person name="Cheng P."/>
            <person name="Zheng Y."/>
            <person name="Yuan Z."/>
            <person name="Zhou Y."/>
            <person name="Liu J."/>
            <person name="Tang Z."/>
            <person name="Zhuo Y."/>
            <person name="Zhang Y."/>
            <person name="Yu L."/>
            <person name="Huang J."/>
            <person name="Yang P."/>
            <person name="Peng Q."/>
            <person name="Zhang J."/>
            <person name="Jiang W."/>
            <person name="Zhang Z."/>
            <person name="Lin K."/>
            <person name="Ro D.K."/>
            <person name="Chen X."/>
            <person name="Xiong X."/>
            <person name="Shang Y."/>
            <person name="Huang S."/>
            <person name="Zeng J."/>
        </authorList>
    </citation>
    <scope>NUCLEOTIDE SEQUENCE [LARGE SCALE GENOMIC DNA]</scope>
    <source>
        <strain evidence="3">cv. BLH2017</strain>
        <tissue evidence="2">Root</tissue>
    </source>
</reference>
<dbReference type="Pfam" id="PF05024">
    <property type="entry name" value="Gpi1"/>
    <property type="match status" value="1"/>
</dbReference>
<feature type="transmembrane region" description="Helical" evidence="1">
    <location>
        <begin position="274"/>
        <end position="294"/>
    </location>
</feature>
<proteinExistence type="predicted"/>
<dbReference type="FunCoup" id="A0A200PRU2">
    <property type="interactions" value="433"/>
</dbReference>
<name>A0A200PRU2_MACCD</name>
<keyword evidence="1" id="KW-0472">Membrane</keyword>
<keyword evidence="2" id="KW-0808">Transferase</keyword>
<feature type="transmembrane region" description="Helical" evidence="1">
    <location>
        <begin position="363"/>
        <end position="384"/>
    </location>
</feature>